<keyword evidence="4" id="KW-1185">Reference proteome</keyword>
<keyword evidence="2" id="KW-1133">Transmembrane helix</keyword>
<feature type="compositionally biased region" description="Basic residues" evidence="1">
    <location>
        <begin position="65"/>
        <end position="75"/>
    </location>
</feature>
<organism evidence="3 4">
    <name type="scientific">Saccharopolyspora cebuensis</name>
    <dbReference type="NCBI Taxonomy" id="418759"/>
    <lineage>
        <taxon>Bacteria</taxon>
        <taxon>Bacillati</taxon>
        <taxon>Actinomycetota</taxon>
        <taxon>Actinomycetes</taxon>
        <taxon>Pseudonocardiales</taxon>
        <taxon>Pseudonocardiaceae</taxon>
        <taxon>Saccharopolyspora</taxon>
    </lineage>
</organism>
<keyword evidence="2" id="KW-0812">Transmembrane</keyword>
<feature type="non-terminal residue" evidence="3">
    <location>
        <position position="151"/>
    </location>
</feature>
<evidence type="ECO:0000256" key="2">
    <source>
        <dbReference type="SAM" id="Phobius"/>
    </source>
</evidence>
<evidence type="ECO:0000313" key="3">
    <source>
        <dbReference type="EMBL" id="MEY8041453.1"/>
    </source>
</evidence>
<sequence>MARDADRRNPVAAFFTRIDRFCWVPAGLMLVLGLLSLIGGVPVLSVLLIGAAVVLLAFDGVVNSRKPRKGRRGGRRSRDEDDEFDLDLDEPPRRVEREPARESRSRPVQAPPTRQQRQPGAPQRPQSGAPRRASGPPAGGQRPPRGGGQRP</sequence>
<accession>A0ABV4CLU0</accession>
<dbReference type="EMBL" id="JBGEHV010000036">
    <property type="protein sequence ID" value="MEY8041453.1"/>
    <property type="molecule type" value="Genomic_DNA"/>
</dbReference>
<gene>
    <name evidence="3" type="ORF">AB8O55_18775</name>
</gene>
<comment type="caution">
    <text evidence="3">The sequence shown here is derived from an EMBL/GenBank/DDBJ whole genome shotgun (WGS) entry which is preliminary data.</text>
</comment>
<feature type="compositionally biased region" description="Acidic residues" evidence="1">
    <location>
        <begin position="80"/>
        <end position="89"/>
    </location>
</feature>
<keyword evidence="2" id="KW-0472">Membrane</keyword>
<feature type="transmembrane region" description="Helical" evidence="2">
    <location>
        <begin position="21"/>
        <end position="38"/>
    </location>
</feature>
<feature type="transmembrane region" description="Helical" evidence="2">
    <location>
        <begin position="44"/>
        <end position="62"/>
    </location>
</feature>
<proteinExistence type="predicted"/>
<reference evidence="3 4" key="1">
    <citation type="submission" date="2024-08" db="EMBL/GenBank/DDBJ databases">
        <title>Genome mining of Saccharopolyspora cebuensis PGLac3 from Nigerian medicinal plant.</title>
        <authorList>
            <person name="Ezeobiora C.E."/>
            <person name="Igbokwe N.H."/>
            <person name="Amin D.H."/>
            <person name="Mendie U.E."/>
        </authorList>
    </citation>
    <scope>NUCLEOTIDE SEQUENCE [LARGE SCALE GENOMIC DNA]</scope>
    <source>
        <strain evidence="3 4">PGLac3</strain>
    </source>
</reference>
<feature type="region of interest" description="Disordered" evidence="1">
    <location>
        <begin position="64"/>
        <end position="151"/>
    </location>
</feature>
<protein>
    <submittedName>
        <fullName evidence="3">Uncharacterized protein</fullName>
    </submittedName>
</protein>
<evidence type="ECO:0000313" key="4">
    <source>
        <dbReference type="Proteomes" id="UP001564626"/>
    </source>
</evidence>
<feature type="compositionally biased region" description="Low complexity" evidence="1">
    <location>
        <begin position="106"/>
        <end position="144"/>
    </location>
</feature>
<name>A0ABV4CLU0_9PSEU</name>
<feature type="compositionally biased region" description="Basic and acidic residues" evidence="1">
    <location>
        <begin position="90"/>
        <end position="105"/>
    </location>
</feature>
<evidence type="ECO:0000256" key="1">
    <source>
        <dbReference type="SAM" id="MobiDB-lite"/>
    </source>
</evidence>
<dbReference type="Proteomes" id="UP001564626">
    <property type="component" value="Unassembled WGS sequence"/>
</dbReference>